<keyword evidence="2" id="KW-1185">Reference proteome</keyword>
<sequence>MAFGHGIDVIARRENETDVPQSQRIGHRIQLLAVQINVQNRSVDRAPAARMTIAAPSVGGASSFGDGAGDAGSYGMSHQGGWLCCR</sequence>
<evidence type="ECO:0000313" key="2">
    <source>
        <dbReference type="Proteomes" id="UP000054596"/>
    </source>
</evidence>
<proteinExistence type="predicted"/>
<evidence type="ECO:0000313" key="1">
    <source>
        <dbReference type="EMBL" id="SAK72684.1"/>
    </source>
</evidence>
<name>A0A158BRH1_9BURK</name>
<dbReference type="Proteomes" id="UP000054596">
    <property type="component" value="Unassembled WGS sequence"/>
</dbReference>
<reference evidence="1" key="1">
    <citation type="submission" date="2016-01" db="EMBL/GenBank/DDBJ databases">
        <authorList>
            <person name="Peeters C."/>
        </authorList>
    </citation>
    <scope>NUCLEOTIDE SEQUENCE [LARGE SCALE GENOMIC DNA]</scope>
    <source>
        <strain evidence="1">LMG 29325</strain>
    </source>
</reference>
<dbReference type="AlphaFoldDB" id="A0A158BRH1"/>
<comment type="caution">
    <text evidence="1">The sequence shown here is derived from an EMBL/GenBank/DDBJ whole genome shotgun (WGS) entry which is preliminary data.</text>
</comment>
<organism evidence="1 2">
    <name type="scientific">Caballeronia glebae</name>
    <dbReference type="NCBI Taxonomy" id="1777143"/>
    <lineage>
        <taxon>Bacteria</taxon>
        <taxon>Pseudomonadati</taxon>
        <taxon>Pseudomonadota</taxon>
        <taxon>Betaproteobacteria</taxon>
        <taxon>Burkholderiales</taxon>
        <taxon>Burkholderiaceae</taxon>
        <taxon>Caballeronia</taxon>
    </lineage>
</organism>
<accession>A0A158BRH1</accession>
<protein>
    <submittedName>
        <fullName evidence="1">Uncharacterized protein</fullName>
    </submittedName>
</protein>
<gene>
    <name evidence="1" type="ORF">AWB82_04466</name>
</gene>
<dbReference type="EMBL" id="FCOJ02000034">
    <property type="protein sequence ID" value="SAK72684.1"/>
    <property type="molecule type" value="Genomic_DNA"/>
</dbReference>